<keyword evidence="3 7" id="KW-1133">Transmembrane helix</keyword>
<proteinExistence type="predicted"/>
<dbReference type="GO" id="GO:0012505">
    <property type="term" value="C:endomembrane system"/>
    <property type="evidence" value="ECO:0007669"/>
    <property type="project" value="UniProtKB-SubCell"/>
</dbReference>
<evidence type="ECO:0000256" key="2">
    <source>
        <dbReference type="ARBA" id="ARBA00022692"/>
    </source>
</evidence>
<evidence type="ECO:0000313" key="9">
    <source>
        <dbReference type="EMBL" id="MBB2202659.1"/>
    </source>
</evidence>
<dbReference type="GO" id="GO:0008610">
    <property type="term" value="P:lipid biosynthetic process"/>
    <property type="evidence" value="ECO:0007669"/>
    <property type="project" value="InterPro"/>
</dbReference>
<dbReference type="InterPro" id="IPR006694">
    <property type="entry name" value="Fatty_acid_hydroxylase"/>
</dbReference>
<dbReference type="GO" id="GO:0005506">
    <property type="term" value="F:iron ion binding"/>
    <property type="evidence" value="ECO:0007669"/>
    <property type="project" value="InterPro"/>
</dbReference>
<keyword evidence="5" id="KW-0443">Lipid metabolism</keyword>
<dbReference type="GO" id="GO:0050479">
    <property type="term" value="F:glyceryl-ether monooxygenase activity"/>
    <property type="evidence" value="ECO:0007669"/>
    <property type="project" value="TreeGrafter"/>
</dbReference>
<dbReference type="AlphaFoldDB" id="A0A7W4PNI6"/>
<keyword evidence="4" id="KW-0560">Oxidoreductase</keyword>
<keyword evidence="10" id="KW-1185">Reference proteome</keyword>
<evidence type="ECO:0000313" key="10">
    <source>
        <dbReference type="Proteomes" id="UP000578030"/>
    </source>
</evidence>
<dbReference type="Proteomes" id="UP000578030">
    <property type="component" value="Unassembled WGS sequence"/>
</dbReference>
<evidence type="ECO:0000256" key="5">
    <source>
        <dbReference type="ARBA" id="ARBA00023098"/>
    </source>
</evidence>
<feature type="transmembrane region" description="Helical" evidence="7">
    <location>
        <begin position="12"/>
        <end position="31"/>
    </location>
</feature>
<keyword evidence="2 7" id="KW-0812">Transmembrane</keyword>
<feature type="transmembrane region" description="Helical" evidence="7">
    <location>
        <begin position="146"/>
        <end position="169"/>
    </location>
</feature>
<dbReference type="InterPro" id="IPR051689">
    <property type="entry name" value="Sterol_desaturase/TMEM195"/>
</dbReference>
<dbReference type="EMBL" id="JABEQM010000012">
    <property type="protein sequence ID" value="MBB2202659.1"/>
    <property type="molecule type" value="Genomic_DNA"/>
</dbReference>
<gene>
    <name evidence="9" type="ORF">HLH28_13950</name>
</gene>
<reference evidence="9 10" key="1">
    <citation type="submission" date="2020-04" db="EMBL/GenBank/DDBJ databases">
        <title>Description of novel Gluconacetobacter.</title>
        <authorList>
            <person name="Sombolestani A."/>
        </authorList>
    </citation>
    <scope>NUCLEOTIDE SEQUENCE [LARGE SCALE GENOMIC DNA]</scope>
    <source>
        <strain evidence="9 10">LMG 27802</strain>
    </source>
</reference>
<comment type="caution">
    <text evidence="9">The sequence shown here is derived from an EMBL/GenBank/DDBJ whole genome shotgun (WGS) entry which is preliminary data.</text>
</comment>
<feature type="domain" description="Fatty acid hydroxylase" evidence="8">
    <location>
        <begin position="85"/>
        <end position="220"/>
    </location>
</feature>
<evidence type="ECO:0000256" key="6">
    <source>
        <dbReference type="ARBA" id="ARBA00023136"/>
    </source>
</evidence>
<comment type="subcellular location">
    <subcellularLocation>
        <location evidence="1">Endomembrane system</location>
        <topology evidence="1">Multi-pass membrane protein</topology>
    </subcellularLocation>
</comment>
<evidence type="ECO:0000256" key="4">
    <source>
        <dbReference type="ARBA" id="ARBA00023002"/>
    </source>
</evidence>
<feature type="transmembrane region" description="Helical" evidence="7">
    <location>
        <begin position="43"/>
        <end position="70"/>
    </location>
</feature>
<name>A0A7W4PNI6_9PROT</name>
<dbReference type="GO" id="GO:0016020">
    <property type="term" value="C:membrane"/>
    <property type="evidence" value="ECO:0007669"/>
    <property type="project" value="GOC"/>
</dbReference>
<dbReference type="Pfam" id="PF04116">
    <property type="entry name" value="FA_hydroxylase"/>
    <property type="match status" value="1"/>
</dbReference>
<organism evidence="9 10">
    <name type="scientific">Gluconacetobacter tumulisoli</name>
    <dbReference type="NCBI Taxonomy" id="1286189"/>
    <lineage>
        <taxon>Bacteria</taxon>
        <taxon>Pseudomonadati</taxon>
        <taxon>Pseudomonadota</taxon>
        <taxon>Alphaproteobacteria</taxon>
        <taxon>Acetobacterales</taxon>
        <taxon>Acetobacteraceae</taxon>
        <taxon>Gluconacetobacter</taxon>
    </lineage>
</organism>
<dbReference type="PANTHER" id="PTHR21624">
    <property type="entry name" value="STEROL DESATURASE-RELATED PROTEIN"/>
    <property type="match status" value="1"/>
</dbReference>
<evidence type="ECO:0000256" key="3">
    <source>
        <dbReference type="ARBA" id="ARBA00022989"/>
    </source>
</evidence>
<accession>A0A7W4PNI6</accession>
<evidence type="ECO:0000259" key="8">
    <source>
        <dbReference type="Pfam" id="PF04116"/>
    </source>
</evidence>
<sequence>MSPSSLPDPTLLAAPFFILFMMLEMGLAVRSRVRADYEIRDTLSNLAVSAGSILMVGLIGGLFMGGVMFAWHHRVADVPTTWWSFLLCFVLDDLRYYWFHRLSHCSRWFWAAHVVHHSSRHYNLSVAFRQSWTTGITGTALMNIPLAALGFHPALIAFAASVNLIYQFWVHTETIARLPRWFEYLFNTPSHHRVHHGRNPRYLDANYAGVLMIWDRMFGSFVPEAAEEPVRYGLVHNIGTFNPLRIAFHEYVALLADLRQRGLSLRQRLGYLLGAPGWSHDGRYSTSAVLKAADRRTREQAR</sequence>
<dbReference type="GO" id="GO:0006643">
    <property type="term" value="P:membrane lipid metabolic process"/>
    <property type="evidence" value="ECO:0007669"/>
    <property type="project" value="TreeGrafter"/>
</dbReference>
<evidence type="ECO:0000256" key="7">
    <source>
        <dbReference type="SAM" id="Phobius"/>
    </source>
</evidence>
<dbReference type="PANTHER" id="PTHR21624:SF1">
    <property type="entry name" value="ALKYLGLYCEROL MONOOXYGENASE"/>
    <property type="match status" value="1"/>
</dbReference>
<protein>
    <submittedName>
        <fullName evidence="9">Sterol desaturase family protein</fullName>
    </submittedName>
</protein>
<keyword evidence="6 7" id="KW-0472">Membrane</keyword>
<evidence type="ECO:0000256" key="1">
    <source>
        <dbReference type="ARBA" id="ARBA00004127"/>
    </source>
</evidence>